<protein>
    <submittedName>
        <fullName evidence="2">Uncharacterized protein</fullName>
    </submittedName>
</protein>
<feature type="compositionally biased region" description="Polar residues" evidence="1">
    <location>
        <begin position="51"/>
        <end position="69"/>
    </location>
</feature>
<keyword evidence="3" id="KW-1185">Reference proteome</keyword>
<feature type="compositionally biased region" description="Polar residues" evidence="1">
    <location>
        <begin position="111"/>
        <end position="120"/>
    </location>
</feature>
<dbReference type="KEGG" id="vbh:CMV30_03115"/>
<evidence type="ECO:0000313" key="3">
    <source>
        <dbReference type="Proteomes" id="UP000217265"/>
    </source>
</evidence>
<gene>
    <name evidence="2" type="ORF">CMV30_03115</name>
</gene>
<evidence type="ECO:0000256" key="1">
    <source>
        <dbReference type="SAM" id="MobiDB-lite"/>
    </source>
</evidence>
<accession>A0A290Q3C6</accession>
<feature type="compositionally biased region" description="Low complexity" evidence="1">
    <location>
        <begin position="17"/>
        <end position="47"/>
    </location>
</feature>
<organism evidence="2 3">
    <name type="scientific">Nibricoccus aquaticus</name>
    <dbReference type="NCBI Taxonomy" id="2576891"/>
    <lineage>
        <taxon>Bacteria</taxon>
        <taxon>Pseudomonadati</taxon>
        <taxon>Verrucomicrobiota</taxon>
        <taxon>Opitutia</taxon>
        <taxon>Opitutales</taxon>
        <taxon>Opitutaceae</taxon>
        <taxon>Nibricoccus</taxon>
    </lineage>
</organism>
<name>A0A290Q3C6_9BACT</name>
<dbReference type="EMBL" id="CP023344">
    <property type="protein sequence ID" value="ATC63034.1"/>
    <property type="molecule type" value="Genomic_DNA"/>
</dbReference>
<proteinExistence type="predicted"/>
<feature type="region of interest" description="Disordered" evidence="1">
    <location>
        <begin position="1"/>
        <end position="73"/>
    </location>
</feature>
<evidence type="ECO:0000313" key="2">
    <source>
        <dbReference type="EMBL" id="ATC63034.1"/>
    </source>
</evidence>
<sequence>MKRCHARHYAAPARPGQFSRAQSFASRSAAAFARANSSSNPTSAATRSRNRTASSLSRHSTGSRDNASHASPVRVGFFAIASTASRNKSAGSAGSDPSPAASATSIRAAPTTVTLPDSRT</sequence>
<reference evidence="2 3" key="1">
    <citation type="submission" date="2017-09" db="EMBL/GenBank/DDBJ databases">
        <title>Complete genome sequence of Verrucomicrobial strain HZ-65, isolated from freshwater.</title>
        <authorList>
            <person name="Choi A."/>
        </authorList>
    </citation>
    <scope>NUCLEOTIDE SEQUENCE [LARGE SCALE GENOMIC DNA]</scope>
    <source>
        <strain evidence="2 3">HZ-65</strain>
    </source>
</reference>
<feature type="compositionally biased region" description="Low complexity" evidence="1">
    <location>
        <begin position="89"/>
        <end position="103"/>
    </location>
</feature>
<dbReference type="Proteomes" id="UP000217265">
    <property type="component" value="Chromosome"/>
</dbReference>
<feature type="region of interest" description="Disordered" evidence="1">
    <location>
        <begin position="86"/>
        <end position="120"/>
    </location>
</feature>
<dbReference type="AlphaFoldDB" id="A0A290Q3C6"/>